<keyword evidence="5" id="KW-0175">Coiled coil</keyword>
<evidence type="ECO:0000256" key="5">
    <source>
        <dbReference type="SAM" id="Coils"/>
    </source>
</evidence>
<keyword evidence="7" id="KW-1185">Reference proteome</keyword>
<evidence type="ECO:0000256" key="4">
    <source>
        <dbReference type="ARBA" id="ARBA00038123"/>
    </source>
</evidence>
<protein>
    <submittedName>
        <fullName evidence="6">Uncharacterized protein</fullName>
    </submittedName>
</protein>
<evidence type="ECO:0000313" key="7">
    <source>
        <dbReference type="Proteomes" id="UP001356427"/>
    </source>
</evidence>
<comment type="caution">
    <text evidence="6">The sequence shown here is derived from an EMBL/GenBank/DDBJ whole genome shotgun (WGS) entry which is preliminary data.</text>
</comment>
<keyword evidence="3" id="KW-0206">Cytoskeleton</keyword>
<sequence>MQTAERDQFRKRGSELFTEVLRLKKEREEADTDLQRITSARETLRERLKIAQTCVLTDREEEERNILNLENTKTSAIITIPPVEEELKVRSTALVQTAEERAQQRAESSALRLLQEQMEQSLFDIQHRLSVKTNEVHAAHQQIEKLEEKIVELSRHGSTQRDEVTVLQKTISARH</sequence>
<comment type="subcellular location">
    <subcellularLocation>
        <location evidence="1">Cytoplasm</location>
        <location evidence="1">Cytoskeleton</location>
        <location evidence="1">Microtubule organizing center</location>
        <location evidence="1">Centrosome</location>
        <location evidence="1">Centriole</location>
    </subcellularLocation>
</comment>
<proteinExistence type="inferred from homology"/>
<dbReference type="InterPro" id="IPR051877">
    <property type="entry name" value="Centriole_BasalBody_StrucProt"/>
</dbReference>
<comment type="similarity">
    <text evidence="4">Belongs to the CEP135/TSGA10 family.</text>
</comment>
<evidence type="ECO:0000256" key="3">
    <source>
        <dbReference type="ARBA" id="ARBA00023212"/>
    </source>
</evidence>
<evidence type="ECO:0000256" key="1">
    <source>
        <dbReference type="ARBA" id="ARBA00004114"/>
    </source>
</evidence>
<dbReference type="GO" id="GO:0005814">
    <property type="term" value="C:centriole"/>
    <property type="evidence" value="ECO:0007669"/>
    <property type="project" value="UniProtKB-SubCell"/>
</dbReference>
<feature type="coiled-coil region" evidence="5">
    <location>
        <begin position="129"/>
        <end position="163"/>
    </location>
</feature>
<dbReference type="Proteomes" id="UP001356427">
    <property type="component" value="Unassembled WGS sequence"/>
</dbReference>
<keyword evidence="2" id="KW-0963">Cytoplasm</keyword>
<evidence type="ECO:0000313" key="6">
    <source>
        <dbReference type="EMBL" id="KAK6313955.1"/>
    </source>
</evidence>
<organism evidence="6 7">
    <name type="scientific">Coregonus suidteri</name>
    <dbReference type="NCBI Taxonomy" id="861788"/>
    <lineage>
        <taxon>Eukaryota</taxon>
        <taxon>Metazoa</taxon>
        <taxon>Chordata</taxon>
        <taxon>Craniata</taxon>
        <taxon>Vertebrata</taxon>
        <taxon>Euteleostomi</taxon>
        <taxon>Actinopterygii</taxon>
        <taxon>Neopterygii</taxon>
        <taxon>Teleostei</taxon>
        <taxon>Protacanthopterygii</taxon>
        <taxon>Salmoniformes</taxon>
        <taxon>Salmonidae</taxon>
        <taxon>Coregoninae</taxon>
        <taxon>Coregonus</taxon>
    </lineage>
</organism>
<evidence type="ECO:0000256" key="2">
    <source>
        <dbReference type="ARBA" id="ARBA00022490"/>
    </source>
</evidence>
<accession>A0AAN8QRZ1</accession>
<dbReference type="PANTHER" id="PTHR20544">
    <property type="entry name" value="CENTROSOMAL PROTEIN CEP135"/>
    <property type="match status" value="1"/>
</dbReference>
<dbReference type="PANTHER" id="PTHR20544:SF1">
    <property type="entry name" value="CENTROSOMAL PROTEIN 135KDA"/>
    <property type="match status" value="1"/>
</dbReference>
<dbReference type="AlphaFoldDB" id="A0AAN8QRZ1"/>
<reference evidence="6 7" key="1">
    <citation type="submission" date="2021-04" db="EMBL/GenBank/DDBJ databases">
        <authorList>
            <person name="De Guttry C."/>
            <person name="Zahm M."/>
            <person name="Klopp C."/>
            <person name="Cabau C."/>
            <person name="Louis A."/>
            <person name="Berthelot C."/>
            <person name="Parey E."/>
            <person name="Roest Crollius H."/>
            <person name="Montfort J."/>
            <person name="Robinson-Rechavi M."/>
            <person name="Bucao C."/>
            <person name="Bouchez O."/>
            <person name="Gislard M."/>
            <person name="Lluch J."/>
            <person name="Milhes M."/>
            <person name="Lampietro C."/>
            <person name="Lopez Roques C."/>
            <person name="Donnadieu C."/>
            <person name="Braasch I."/>
            <person name="Desvignes T."/>
            <person name="Postlethwait J."/>
            <person name="Bobe J."/>
            <person name="Wedekind C."/>
            <person name="Guiguen Y."/>
        </authorList>
    </citation>
    <scope>NUCLEOTIDE SEQUENCE [LARGE SCALE GENOMIC DNA]</scope>
    <source>
        <strain evidence="6">Cs_M1</strain>
        <tissue evidence="6">Blood</tissue>
    </source>
</reference>
<feature type="coiled-coil region" evidence="5">
    <location>
        <begin position="20"/>
        <end position="47"/>
    </location>
</feature>
<name>A0AAN8QRZ1_9TELE</name>
<dbReference type="EMBL" id="JAGTTL010000013">
    <property type="protein sequence ID" value="KAK6313955.1"/>
    <property type="molecule type" value="Genomic_DNA"/>
</dbReference>
<gene>
    <name evidence="6" type="ORF">J4Q44_G00154140</name>
</gene>